<comment type="caution">
    <text evidence="4">The sequence shown here is derived from an EMBL/GenBank/DDBJ whole genome shotgun (WGS) entry which is preliminary data.</text>
</comment>
<dbReference type="Pfam" id="PF00486">
    <property type="entry name" value="Trans_reg_C"/>
    <property type="match status" value="1"/>
</dbReference>
<protein>
    <submittedName>
        <fullName evidence="4">Winged helix-turn-helix domain-containing protein</fullName>
    </submittedName>
</protein>
<dbReference type="InterPro" id="IPR016032">
    <property type="entry name" value="Sig_transdc_resp-reg_C-effctor"/>
</dbReference>
<evidence type="ECO:0000259" key="3">
    <source>
        <dbReference type="PROSITE" id="PS51755"/>
    </source>
</evidence>
<dbReference type="GO" id="GO:0003677">
    <property type="term" value="F:DNA binding"/>
    <property type="evidence" value="ECO:0007669"/>
    <property type="project" value="UniProtKB-UniRule"/>
</dbReference>
<gene>
    <name evidence="4" type="ORF">M9978_13885</name>
</gene>
<evidence type="ECO:0000256" key="1">
    <source>
        <dbReference type="ARBA" id="ARBA00023125"/>
    </source>
</evidence>
<accession>A0A9X2KM51</accession>
<feature type="domain" description="OmpR/PhoB-type" evidence="3">
    <location>
        <begin position="11"/>
        <end position="108"/>
    </location>
</feature>
<evidence type="ECO:0000256" key="2">
    <source>
        <dbReference type="PROSITE-ProRule" id="PRU01091"/>
    </source>
</evidence>
<dbReference type="PROSITE" id="PS51755">
    <property type="entry name" value="OMPR_PHOB"/>
    <property type="match status" value="1"/>
</dbReference>
<keyword evidence="5" id="KW-1185">Reference proteome</keyword>
<dbReference type="AlphaFoldDB" id="A0A9X2KM51"/>
<evidence type="ECO:0000313" key="4">
    <source>
        <dbReference type="EMBL" id="MCP3731515.1"/>
    </source>
</evidence>
<dbReference type="GO" id="GO:0006355">
    <property type="term" value="P:regulation of DNA-templated transcription"/>
    <property type="evidence" value="ECO:0007669"/>
    <property type="project" value="InterPro"/>
</dbReference>
<dbReference type="Gene3D" id="1.10.10.10">
    <property type="entry name" value="Winged helix-like DNA-binding domain superfamily/Winged helix DNA-binding domain"/>
    <property type="match status" value="1"/>
</dbReference>
<reference evidence="4" key="1">
    <citation type="submission" date="2022-05" db="EMBL/GenBank/DDBJ databases">
        <title>Sphingomonas sp. strain MG17 Genome sequencing and assembly.</title>
        <authorList>
            <person name="Kim I."/>
        </authorList>
    </citation>
    <scope>NUCLEOTIDE SEQUENCE</scope>
    <source>
        <strain evidence="4">MG17</strain>
    </source>
</reference>
<dbReference type="SUPFAM" id="SSF46894">
    <property type="entry name" value="C-terminal effector domain of the bipartite response regulators"/>
    <property type="match status" value="1"/>
</dbReference>
<dbReference type="SUPFAM" id="SSF48452">
    <property type="entry name" value="TPR-like"/>
    <property type="match status" value="1"/>
</dbReference>
<dbReference type="GO" id="GO:0000160">
    <property type="term" value="P:phosphorelay signal transduction system"/>
    <property type="evidence" value="ECO:0007669"/>
    <property type="project" value="InterPro"/>
</dbReference>
<dbReference type="RefSeq" id="WP_254294180.1">
    <property type="nucleotide sequence ID" value="NZ_JAMLDX010000010.1"/>
</dbReference>
<sequence length="503" mass="55304">MSIEPASLAHRADFRLGSARIRPALRTVEGPADSIQIEPLVMHVLVALADAKGDVLTRDDLIRLCWNGRIVGDDSISRAISAVRRAALATAAGFSVETVPRIGYRMLGIEQADCATPCAVPEAKRLGLDRRTMVAGSAIALTLGVGGAAAWLYQRKEDEIDELIARAQRLDRSGKPDGAAQAEVLLRKAIARDSGRADAWGWLATVIDDSEKAREAAQHALTLDPKEPNARAVLAYQRRDLDAWTQWEDALLGVLADAAENVLALNSLTFFYQGMGRCRDSRDMNERAIRADPFNPTPQHRRAIKHWIFGRVAAADQVVDQGLRLWPRNPAMWNARMMIYAFTDRAPAALALLDDVQSRPVKLTPPSIESWRAAVTAIATRAPRDIARALEVCTHAAALAPGLAAHAIMTFSHLERVDAAYRVAGGLFEGRGPVVQRMRGVGLSDVYSASAWGRTQFLFIPATTALRADKRFPDLCRRLGHVEYWRRRGIWPDRFVRGALQPS</sequence>
<dbReference type="Proteomes" id="UP001139451">
    <property type="component" value="Unassembled WGS sequence"/>
</dbReference>
<dbReference type="InterPro" id="IPR036388">
    <property type="entry name" value="WH-like_DNA-bd_sf"/>
</dbReference>
<proteinExistence type="predicted"/>
<feature type="DNA-binding region" description="OmpR/PhoB-type" evidence="2">
    <location>
        <begin position="11"/>
        <end position="108"/>
    </location>
</feature>
<dbReference type="InterPro" id="IPR001867">
    <property type="entry name" value="OmpR/PhoB-type_DNA-bd"/>
</dbReference>
<dbReference type="EMBL" id="JAMLDX010000010">
    <property type="protein sequence ID" value="MCP3731515.1"/>
    <property type="molecule type" value="Genomic_DNA"/>
</dbReference>
<organism evidence="4 5">
    <name type="scientific">Sphingomonas tagetis</name>
    <dbReference type="NCBI Taxonomy" id="2949092"/>
    <lineage>
        <taxon>Bacteria</taxon>
        <taxon>Pseudomonadati</taxon>
        <taxon>Pseudomonadota</taxon>
        <taxon>Alphaproteobacteria</taxon>
        <taxon>Sphingomonadales</taxon>
        <taxon>Sphingomonadaceae</taxon>
        <taxon>Sphingomonas</taxon>
    </lineage>
</organism>
<dbReference type="InterPro" id="IPR011990">
    <property type="entry name" value="TPR-like_helical_dom_sf"/>
</dbReference>
<name>A0A9X2KM51_9SPHN</name>
<dbReference type="Gene3D" id="1.25.40.10">
    <property type="entry name" value="Tetratricopeptide repeat domain"/>
    <property type="match status" value="1"/>
</dbReference>
<keyword evidence="1 2" id="KW-0238">DNA-binding</keyword>
<dbReference type="SMART" id="SM00862">
    <property type="entry name" value="Trans_reg_C"/>
    <property type="match status" value="1"/>
</dbReference>
<evidence type="ECO:0000313" key="5">
    <source>
        <dbReference type="Proteomes" id="UP001139451"/>
    </source>
</evidence>